<name>A0ABQ6GNE0_9GAMM</name>
<gene>
    <name evidence="1" type="ORF">tinsulaeT_01740</name>
</gene>
<comment type="caution">
    <text evidence="1">The sequence shown here is derived from an EMBL/GenBank/DDBJ whole genome shotgun (WGS) entry which is preliminary data.</text>
</comment>
<reference evidence="1 2" key="1">
    <citation type="submission" date="2023-03" db="EMBL/GenBank/DDBJ databases">
        <title>Draft genome sequence of Thalassotalea insulae KCTC 62186T.</title>
        <authorList>
            <person name="Sawabe T."/>
        </authorList>
    </citation>
    <scope>NUCLEOTIDE SEQUENCE [LARGE SCALE GENOMIC DNA]</scope>
    <source>
        <strain evidence="1 2">KCTC 62186</strain>
    </source>
</reference>
<dbReference type="RefSeq" id="WP_284242623.1">
    <property type="nucleotide sequence ID" value="NZ_BSST01000001.1"/>
</dbReference>
<evidence type="ECO:0000313" key="1">
    <source>
        <dbReference type="EMBL" id="GLX76834.1"/>
    </source>
</evidence>
<keyword evidence="2" id="KW-1185">Reference proteome</keyword>
<protein>
    <recommendedName>
        <fullName evidence="3">Cell division inhibitor SulA</fullName>
    </recommendedName>
</protein>
<dbReference type="Gene3D" id="3.40.50.300">
    <property type="entry name" value="P-loop containing nucleotide triphosphate hydrolases"/>
    <property type="match status" value="1"/>
</dbReference>
<evidence type="ECO:0008006" key="3">
    <source>
        <dbReference type="Google" id="ProtNLM"/>
    </source>
</evidence>
<organism evidence="1 2">
    <name type="scientific">Thalassotalea insulae</name>
    <dbReference type="NCBI Taxonomy" id="2056778"/>
    <lineage>
        <taxon>Bacteria</taxon>
        <taxon>Pseudomonadati</taxon>
        <taxon>Pseudomonadota</taxon>
        <taxon>Gammaproteobacteria</taxon>
        <taxon>Alteromonadales</taxon>
        <taxon>Colwelliaceae</taxon>
        <taxon>Thalassotalea</taxon>
    </lineage>
</organism>
<proteinExistence type="predicted"/>
<evidence type="ECO:0000313" key="2">
    <source>
        <dbReference type="Proteomes" id="UP001157186"/>
    </source>
</evidence>
<dbReference type="EMBL" id="BSST01000001">
    <property type="protein sequence ID" value="GLX76834.1"/>
    <property type="molecule type" value="Genomic_DNA"/>
</dbReference>
<accession>A0ABQ6GNE0</accession>
<dbReference type="SUPFAM" id="SSF52540">
    <property type="entry name" value="P-loop containing nucleoside triphosphate hydrolases"/>
    <property type="match status" value="1"/>
</dbReference>
<dbReference type="Proteomes" id="UP001157186">
    <property type="component" value="Unassembled WGS sequence"/>
</dbReference>
<sequence>MLTFTQTSLNASAPYNNNWIDVRNINNEQSWLAQYTDICLQHKVNNKWILMIDPEDQSLEQLSKTHHVDTSRILKVNSYNGKVNLENLGFALCKGNCAAVILSNTQLKDEDLFKLNQCAQQGKTACIVLTNQQQLH</sequence>
<dbReference type="InterPro" id="IPR027417">
    <property type="entry name" value="P-loop_NTPase"/>
</dbReference>